<feature type="compositionally biased region" description="Polar residues" evidence="1">
    <location>
        <begin position="106"/>
        <end position="117"/>
    </location>
</feature>
<organism evidence="2 3">
    <name type="scientific">Coregonus suidteri</name>
    <dbReference type="NCBI Taxonomy" id="861788"/>
    <lineage>
        <taxon>Eukaryota</taxon>
        <taxon>Metazoa</taxon>
        <taxon>Chordata</taxon>
        <taxon>Craniata</taxon>
        <taxon>Vertebrata</taxon>
        <taxon>Euteleostomi</taxon>
        <taxon>Actinopterygii</taxon>
        <taxon>Neopterygii</taxon>
        <taxon>Teleostei</taxon>
        <taxon>Protacanthopterygii</taxon>
        <taxon>Salmoniformes</taxon>
        <taxon>Salmonidae</taxon>
        <taxon>Coregoninae</taxon>
        <taxon>Coregonus</taxon>
    </lineage>
</organism>
<dbReference type="EMBL" id="JAGTTL010000029">
    <property type="protein sequence ID" value="KAK6299361.1"/>
    <property type="molecule type" value="Genomic_DNA"/>
</dbReference>
<sequence>MGRARKGAHRHALLHPISLPSHPLSTTSSSTSSHVQPFCKVRIVAALTAHRQTNRERQEAKRQTALALLEQSKVRKLRQKQTTPEHKQRTRQNKGWLRRRKPGRCSSLTGRVQRNRE</sequence>
<evidence type="ECO:0000313" key="2">
    <source>
        <dbReference type="EMBL" id="KAK6299361.1"/>
    </source>
</evidence>
<evidence type="ECO:0000313" key="3">
    <source>
        <dbReference type="Proteomes" id="UP001356427"/>
    </source>
</evidence>
<reference evidence="2 3" key="1">
    <citation type="submission" date="2021-04" db="EMBL/GenBank/DDBJ databases">
        <authorList>
            <person name="De Guttry C."/>
            <person name="Zahm M."/>
            <person name="Klopp C."/>
            <person name="Cabau C."/>
            <person name="Louis A."/>
            <person name="Berthelot C."/>
            <person name="Parey E."/>
            <person name="Roest Crollius H."/>
            <person name="Montfort J."/>
            <person name="Robinson-Rechavi M."/>
            <person name="Bucao C."/>
            <person name="Bouchez O."/>
            <person name="Gislard M."/>
            <person name="Lluch J."/>
            <person name="Milhes M."/>
            <person name="Lampietro C."/>
            <person name="Lopez Roques C."/>
            <person name="Donnadieu C."/>
            <person name="Braasch I."/>
            <person name="Desvignes T."/>
            <person name="Postlethwait J."/>
            <person name="Bobe J."/>
            <person name="Wedekind C."/>
            <person name="Guiguen Y."/>
        </authorList>
    </citation>
    <scope>NUCLEOTIDE SEQUENCE [LARGE SCALE GENOMIC DNA]</scope>
    <source>
        <strain evidence="2">Cs_M1</strain>
        <tissue evidence="2">Blood</tissue>
    </source>
</reference>
<gene>
    <name evidence="2" type="ORF">J4Q44_G00308710</name>
</gene>
<feature type="region of interest" description="Disordered" evidence="1">
    <location>
        <begin position="1"/>
        <end position="35"/>
    </location>
</feature>
<evidence type="ECO:0000256" key="1">
    <source>
        <dbReference type="SAM" id="MobiDB-lite"/>
    </source>
</evidence>
<accession>A0AAN8QI35</accession>
<dbReference type="Proteomes" id="UP001356427">
    <property type="component" value="Unassembled WGS sequence"/>
</dbReference>
<feature type="compositionally biased region" description="Basic residues" evidence="1">
    <location>
        <begin position="1"/>
        <end position="13"/>
    </location>
</feature>
<dbReference type="AlphaFoldDB" id="A0AAN8QI35"/>
<protein>
    <submittedName>
        <fullName evidence="2">Uncharacterized protein</fullName>
    </submittedName>
</protein>
<keyword evidence="3" id="KW-1185">Reference proteome</keyword>
<comment type="caution">
    <text evidence="2">The sequence shown here is derived from an EMBL/GenBank/DDBJ whole genome shotgun (WGS) entry which is preliminary data.</text>
</comment>
<proteinExistence type="predicted"/>
<feature type="compositionally biased region" description="Basic residues" evidence="1">
    <location>
        <begin position="88"/>
        <end position="103"/>
    </location>
</feature>
<feature type="compositionally biased region" description="Low complexity" evidence="1">
    <location>
        <begin position="14"/>
        <end position="34"/>
    </location>
</feature>
<feature type="region of interest" description="Disordered" evidence="1">
    <location>
        <begin position="70"/>
        <end position="117"/>
    </location>
</feature>
<name>A0AAN8QI35_9TELE</name>